<protein>
    <submittedName>
        <fullName evidence="1">Uncharacterized protein</fullName>
    </submittedName>
</protein>
<dbReference type="KEGG" id="nsh:GXM_06068"/>
<dbReference type="Proteomes" id="UP000326678">
    <property type="component" value="Chromosome Gxm1"/>
</dbReference>
<proteinExistence type="predicted"/>
<reference evidence="1 2" key="1">
    <citation type="submission" date="2019-10" db="EMBL/GenBank/DDBJ databases">
        <title>Genomic and transcriptomic insights into the perfect genentic adaptation of a filamentous nitrogen-fixing cyanobacterium to rice fields.</title>
        <authorList>
            <person name="Chen Z."/>
        </authorList>
    </citation>
    <scope>NUCLEOTIDE SEQUENCE [LARGE SCALE GENOMIC DNA]</scope>
    <source>
        <strain evidence="1">CCNUC1</strain>
    </source>
</reference>
<dbReference type="EMBL" id="CP045226">
    <property type="protein sequence ID" value="QFS48574.1"/>
    <property type="molecule type" value="Genomic_DNA"/>
</dbReference>
<accession>A0A5P8W7D9</accession>
<evidence type="ECO:0000313" key="1">
    <source>
        <dbReference type="EMBL" id="QFS48574.1"/>
    </source>
</evidence>
<evidence type="ECO:0000313" key="2">
    <source>
        <dbReference type="Proteomes" id="UP000326678"/>
    </source>
</evidence>
<name>A0A5P8W7D9_9NOSO</name>
<keyword evidence="2" id="KW-1185">Reference proteome</keyword>
<gene>
    <name evidence="1" type="ORF">GXM_06068</name>
</gene>
<dbReference type="AlphaFoldDB" id="A0A5P8W7D9"/>
<sequence length="49" mass="5752">MRLTAHLSYCYLKSNLNDSYKTMRSLLSIPITDLRDFQVKKYSIAIVHC</sequence>
<organism evidence="1 2">
    <name type="scientific">Nostoc sphaeroides CCNUC1</name>
    <dbReference type="NCBI Taxonomy" id="2653204"/>
    <lineage>
        <taxon>Bacteria</taxon>
        <taxon>Bacillati</taxon>
        <taxon>Cyanobacteriota</taxon>
        <taxon>Cyanophyceae</taxon>
        <taxon>Nostocales</taxon>
        <taxon>Nostocaceae</taxon>
        <taxon>Nostoc</taxon>
    </lineage>
</organism>